<dbReference type="KEGG" id="hyh:D3Y59_07600"/>
<dbReference type="Proteomes" id="UP000262802">
    <property type="component" value="Chromosome"/>
</dbReference>
<dbReference type="AlphaFoldDB" id="A0A3B7QZT2"/>
<dbReference type="RefSeq" id="WP_119444510.1">
    <property type="nucleotide sequence ID" value="NZ_CP032317.1"/>
</dbReference>
<evidence type="ECO:0000313" key="2">
    <source>
        <dbReference type="Proteomes" id="UP000262802"/>
    </source>
</evidence>
<sequence length="100" mass="11200">MSYTPNPDHMRAPNHLSENELRQALDELDTKIKTLHARANATTANSPHHYHEHIAALEVKRSKLAEQLGTSGHDAGQQGSVWTEIKRGIDTLRDDISKLI</sequence>
<gene>
    <name evidence="1" type="ORF">D3Y59_07600</name>
</gene>
<accession>A0A3B7QZT2</accession>
<proteinExistence type="predicted"/>
<dbReference type="OrthoDB" id="893781at2"/>
<name>A0A3B7QZT2_9BACT</name>
<evidence type="ECO:0000313" key="1">
    <source>
        <dbReference type="EMBL" id="AYA36932.1"/>
    </source>
</evidence>
<keyword evidence="2" id="KW-1185">Reference proteome</keyword>
<protein>
    <submittedName>
        <fullName evidence="1">DUF4164 family protein</fullName>
    </submittedName>
</protein>
<reference evidence="1 2" key="1">
    <citation type="submission" date="2018-09" db="EMBL/GenBank/DDBJ databases">
        <title>Hymenobacter medium sp. nov., isolated from R2A medium.</title>
        <authorList>
            <person name="Yingchao G."/>
        </authorList>
    </citation>
    <scope>NUCLEOTIDE SEQUENCE [LARGE SCALE GENOMIC DNA]</scope>
    <source>
        <strain evidence="2">sh-6</strain>
    </source>
</reference>
<organism evidence="1 2">
    <name type="scientific">Hymenobacter oligotrophus</name>
    <dbReference type="NCBI Taxonomy" id="2319843"/>
    <lineage>
        <taxon>Bacteria</taxon>
        <taxon>Pseudomonadati</taxon>
        <taxon>Bacteroidota</taxon>
        <taxon>Cytophagia</taxon>
        <taxon>Cytophagales</taxon>
        <taxon>Hymenobacteraceae</taxon>
        <taxon>Hymenobacter</taxon>
    </lineage>
</organism>
<dbReference type="EMBL" id="CP032317">
    <property type="protein sequence ID" value="AYA36932.1"/>
    <property type="molecule type" value="Genomic_DNA"/>
</dbReference>